<dbReference type="InterPro" id="IPR036439">
    <property type="entry name" value="Dockerin_dom_sf"/>
</dbReference>
<name>A0A1G2H3Q6_9BACT</name>
<protein>
    <recommendedName>
        <fullName evidence="4">Dockerin domain-containing protein</fullName>
    </recommendedName>
</protein>
<evidence type="ECO:0008006" key="4">
    <source>
        <dbReference type="Google" id="ProtNLM"/>
    </source>
</evidence>
<organism evidence="2 3">
    <name type="scientific">Candidatus Ryanbacteria bacterium RIFCSPLOWO2_02_FULL_47_14</name>
    <dbReference type="NCBI Taxonomy" id="1802129"/>
    <lineage>
        <taxon>Bacteria</taxon>
        <taxon>Candidatus Ryaniibacteriota</taxon>
    </lineage>
</organism>
<evidence type="ECO:0000313" key="2">
    <source>
        <dbReference type="EMBL" id="OGZ56989.1"/>
    </source>
</evidence>
<evidence type="ECO:0000313" key="3">
    <source>
        <dbReference type="Proteomes" id="UP000177954"/>
    </source>
</evidence>
<dbReference type="GO" id="GO:0000272">
    <property type="term" value="P:polysaccharide catabolic process"/>
    <property type="evidence" value="ECO:0007669"/>
    <property type="project" value="InterPro"/>
</dbReference>
<keyword evidence="1" id="KW-1133">Transmembrane helix</keyword>
<dbReference type="Proteomes" id="UP000177954">
    <property type="component" value="Unassembled WGS sequence"/>
</dbReference>
<reference evidence="2 3" key="1">
    <citation type="journal article" date="2016" name="Nat. Commun.">
        <title>Thousands of microbial genomes shed light on interconnected biogeochemical processes in an aquifer system.</title>
        <authorList>
            <person name="Anantharaman K."/>
            <person name="Brown C.T."/>
            <person name="Hug L.A."/>
            <person name="Sharon I."/>
            <person name="Castelle C.J."/>
            <person name="Probst A.J."/>
            <person name="Thomas B.C."/>
            <person name="Singh A."/>
            <person name="Wilkins M.J."/>
            <person name="Karaoz U."/>
            <person name="Brodie E.L."/>
            <person name="Williams K.H."/>
            <person name="Hubbard S.S."/>
            <person name="Banfield J.F."/>
        </authorList>
    </citation>
    <scope>NUCLEOTIDE SEQUENCE [LARGE SCALE GENOMIC DNA]</scope>
</reference>
<keyword evidence="1" id="KW-0472">Membrane</keyword>
<comment type="caution">
    <text evidence="2">The sequence shown here is derived from an EMBL/GenBank/DDBJ whole genome shotgun (WGS) entry which is preliminary data.</text>
</comment>
<dbReference type="EMBL" id="MHNZ01000003">
    <property type="protein sequence ID" value="OGZ56989.1"/>
    <property type="molecule type" value="Genomic_DNA"/>
</dbReference>
<keyword evidence="1" id="KW-0812">Transmembrane</keyword>
<sequence length="285" mass="31368">MRILQPNSRSALIFVIIVVGVAITTFFYFKPDTLKVLPKWQRVVIQDVNPPHSSTIYAGEEVLLEITIAPDIAVDKINVLCPVCDVRETDGGTPQRVVMKTPREFIGPIKILLIPIANGSPLLGTEVVYNVELPPNLTLIGLEVAPTAGVDVQVGLDSRVWIYAKYSDGRFIDISASTDFNVEPAGLVEFLVAKNNIGEQELRAKGIDYGVAVANFNYRGQSTKISLRVGISDVDGDFNNDRIIDQQDKQIIRNALGRKANPQDPRDLNRDGIIDNRDLDALGSF</sequence>
<gene>
    <name evidence="2" type="ORF">A3J04_01050</name>
</gene>
<accession>A0A1G2H3Q6</accession>
<proteinExistence type="predicted"/>
<dbReference type="Gene3D" id="1.10.1330.10">
    <property type="entry name" value="Dockerin domain"/>
    <property type="match status" value="1"/>
</dbReference>
<evidence type="ECO:0000256" key="1">
    <source>
        <dbReference type="SAM" id="Phobius"/>
    </source>
</evidence>
<feature type="transmembrane region" description="Helical" evidence="1">
    <location>
        <begin position="12"/>
        <end position="29"/>
    </location>
</feature>
<dbReference type="AlphaFoldDB" id="A0A1G2H3Q6"/>